<protein>
    <submittedName>
        <fullName evidence="1">Uncharacterized protein</fullName>
    </submittedName>
</protein>
<keyword evidence="2" id="KW-1185">Reference proteome</keyword>
<evidence type="ECO:0000313" key="2">
    <source>
        <dbReference type="Proteomes" id="UP001186974"/>
    </source>
</evidence>
<feature type="non-terminal residue" evidence="1">
    <location>
        <position position="284"/>
    </location>
</feature>
<dbReference type="Proteomes" id="UP001186974">
    <property type="component" value="Unassembled WGS sequence"/>
</dbReference>
<evidence type="ECO:0000313" key="1">
    <source>
        <dbReference type="EMBL" id="KAK3044223.1"/>
    </source>
</evidence>
<comment type="caution">
    <text evidence="1">The sequence shown here is derived from an EMBL/GenBank/DDBJ whole genome shotgun (WGS) entry which is preliminary data.</text>
</comment>
<dbReference type="EMBL" id="JAWDJW010012250">
    <property type="protein sequence ID" value="KAK3044223.1"/>
    <property type="molecule type" value="Genomic_DNA"/>
</dbReference>
<sequence>MSHSLPSTSTRPPSRHGRSQQSDYHLQADMDIMSNALYCTAMALPSSAAFDGQTLDFKPPEGSAPTPSSRMLDAERYSIHLMTQLVKFMINYHKIFSQTSWASDAAQCDVTSGDLATEWNNYFTASDEIVRTIRSSAREHYKYVNPFLVNSVWFAASAQCARKVFGPQHSRRTAESNLVLLRLTIDRFISFWGCLDTLQAKLDTMETGLRCLTCQRDQEGRRRRAATGQEGSGHAAEGQTYVEGAESRTPSGGGDQRVVMQRSADTLPPQQGVQQQPLDTMGNG</sequence>
<accession>A0ACC3CSZ1</accession>
<reference evidence="1" key="1">
    <citation type="submission" date="2024-09" db="EMBL/GenBank/DDBJ databases">
        <title>Black Yeasts Isolated from many extreme environments.</title>
        <authorList>
            <person name="Coleine C."/>
            <person name="Stajich J.E."/>
            <person name="Selbmann L."/>
        </authorList>
    </citation>
    <scope>NUCLEOTIDE SEQUENCE</scope>
    <source>
        <strain evidence="1">CCFEE 5737</strain>
    </source>
</reference>
<name>A0ACC3CSZ1_9PEZI</name>
<organism evidence="1 2">
    <name type="scientific">Coniosporium uncinatum</name>
    <dbReference type="NCBI Taxonomy" id="93489"/>
    <lineage>
        <taxon>Eukaryota</taxon>
        <taxon>Fungi</taxon>
        <taxon>Dikarya</taxon>
        <taxon>Ascomycota</taxon>
        <taxon>Pezizomycotina</taxon>
        <taxon>Dothideomycetes</taxon>
        <taxon>Dothideomycetes incertae sedis</taxon>
        <taxon>Coniosporium</taxon>
    </lineage>
</organism>
<proteinExistence type="predicted"/>
<gene>
    <name evidence="1" type="ORF">LTS18_001851</name>
</gene>